<evidence type="ECO:0000313" key="2">
    <source>
        <dbReference type="EMBL" id="VFK35230.1"/>
    </source>
</evidence>
<protein>
    <submittedName>
        <fullName evidence="1">Uncharacterized protein</fullName>
    </submittedName>
</protein>
<dbReference type="EMBL" id="CAADFQ010000106">
    <property type="protein sequence ID" value="VFK35230.1"/>
    <property type="molecule type" value="Genomic_DNA"/>
</dbReference>
<organism evidence="1">
    <name type="scientific">Candidatus Kentrum sp. MB</name>
    <dbReference type="NCBI Taxonomy" id="2138164"/>
    <lineage>
        <taxon>Bacteria</taxon>
        <taxon>Pseudomonadati</taxon>
        <taxon>Pseudomonadota</taxon>
        <taxon>Gammaproteobacteria</taxon>
        <taxon>Candidatus Kentrum</taxon>
    </lineage>
</organism>
<proteinExistence type="predicted"/>
<reference evidence="1" key="1">
    <citation type="submission" date="2019-02" db="EMBL/GenBank/DDBJ databases">
        <authorList>
            <person name="Gruber-Vodicka R. H."/>
            <person name="Seah K. B. B."/>
        </authorList>
    </citation>
    <scope>NUCLEOTIDE SEQUENCE</scope>
    <source>
        <strain evidence="1">BECK_BZ197</strain>
        <strain evidence="2">BECK_BZ199</strain>
    </source>
</reference>
<name>A0A450XSJ7_9GAMM</name>
<gene>
    <name evidence="1" type="ORF">BECKMB1821G_GA0114241_11064</name>
    <name evidence="2" type="ORF">BECKMB1821I_GA0114274_11064</name>
</gene>
<dbReference type="EMBL" id="CAADFO010000106">
    <property type="protein sequence ID" value="VFK32255.1"/>
    <property type="molecule type" value="Genomic_DNA"/>
</dbReference>
<sequence>MDGPAFFSRFKPKGGKGMTILIREGKEETGKLVVHGHGGWRCKPIPGRFGFRNGTRLRRGDCRGQLAGFVGPDLKRQELSVTDFGWNRIRTGWEMMVRRRVGASRLWVESFCLSVPLEGCVPVSREPCLLTCRAFFCWRTFPPVDATLIPPHRILFY</sequence>
<evidence type="ECO:0000313" key="1">
    <source>
        <dbReference type="EMBL" id="VFK32255.1"/>
    </source>
</evidence>
<dbReference type="AlphaFoldDB" id="A0A450XSJ7"/>
<accession>A0A450XSJ7</accession>